<dbReference type="Proteomes" id="UP001348369">
    <property type="component" value="Chromosome"/>
</dbReference>
<reference evidence="1" key="1">
    <citation type="submission" date="2022-10" db="EMBL/GenBank/DDBJ databases">
        <title>The complete genomes of actinobacterial strains from the NBC collection.</title>
        <authorList>
            <person name="Joergensen T.S."/>
            <person name="Alvarez Arevalo M."/>
            <person name="Sterndorff E.B."/>
            <person name="Faurdal D."/>
            <person name="Vuksanovic O."/>
            <person name="Mourched A.-S."/>
            <person name="Charusanti P."/>
            <person name="Shaw S."/>
            <person name="Blin K."/>
            <person name="Weber T."/>
        </authorList>
    </citation>
    <scope>NUCLEOTIDE SEQUENCE</scope>
    <source>
        <strain evidence="1">NBC 01771</strain>
    </source>
</reference>
<keyword evidence="2" id="KW-1185">Reference proteome</keyword>
<proteinExistence type="predicted"/>
<organism evidence="1 2">
    <name type="scientific">Streptomyces scopuliridis</name>
    <dbReference type="NCBI Taxonomy" id="452529"/>
    <lineage>
        <taxon>Bacteria</taxon>
        <taxon>Bacillati</taxon>
        <taxon>Actinomycetota</taxon>
        <taxon>Actinomycetes</taxon>
        <taxon>Kitasatosporales</taxon>
        <taxon>Streptomycetaceae</taxon>
        <taxon>Streptomyces</taxon>
    </lineage>
</organism>
<protein>
    <submittedName>
        <fullName evidence="1">Scr1 family TA system antitoxin-like transcriptional regulator</fullName>
    </submittedName>
</protein>
<accession>A0ACD4ZE64</accession>
<sequence>MRPRSGPTVHHAVLAARLLALRVGAGLSLTQAAAALGAHRTTVMRIERAETALDAGQVRTLLERYGAGQEEIRQFLSELATANLPGWWHPWRDVMDPWALDLMNVESAARMVRVWHPALVPPLLRTPAYALAVEDALGTGRSPADRARRVESLAERRARLTERGTRIWSLMTEAALRTRVGDGNIMEEQLAALREDAARPDVILQVARLTDPPHPLTGVAGLTLYRVDVPEIPDHVVRESPVGPADVWSDTGTVTAYRTLIDQACAAAPHPSTPLPYPVPLT</sequence>
<evidence type="ECO:0000313" key="2">
    <source>
        <dbReference type="Proteomes" id="UP001348369"/>
    </source>
</evidence>
<name>A0ACD4ZE64_9ACTN</name>
<dbReference type="EMBL" id="CP109109">
    <property type="protein sequence ID" value="WSB96767.1"/>
    <property type="molecule type" value="Genomic_DNA"/>
</dbReference>
<gene>
    <name evidence="1" type="ORF">OG835_06985</name>
</gene>
<evidence type="ECO:0000313" key="1">
    <source>
        <dbReference type="EMBL" id="WSB96767.1"/>
    </source>
</evidence>